<evidence type="ECO:0000256" key="2">
    <source>
        <dbReference type="ARBA" id="ARBA00022473"/>
    </source>
</evidence>
<dbReference type="PROSITE" id="PS51059">
    <property type="entry name" value="PARP_CATALYTIC"/>
    <property type="match status" value="1"/>
</dbReference>
<dbReference type="GO" id="GO:0003950">
    <property type="term" value="F:NAD+ poly-ADP-ribosyltransferase activity"/>
    <property type="evidence" value="ECO:0007669"/>
    <property type="project" value="InterPro"/>
</dbReference>
<evidence type="ECO:0008006" key="10">
    <source>
        <dbReference type="Google" id="ProtNLM"/>
    </source>
</evidence>
<dbReference type="Gene3D" id="3.90.228.10">
    <property type="match status" value="1"/>
</dbReference>
<dbReference type="PANTHER" id="PTHR32263:SF41">
    <property type="entry name" value="INACTIVE POLY [ADP-RIBOSE] POLYMERASE RCD1-LIKE ISOFORM X1"/>
    <property type="match status" value="1"/>
</dbReference>
<comment type="caution">
    <text evidence="8">The sequence shown here is derived from an EMBL/GenBank/DDBJ whole genome shotgun (WGS) entry which is preliminary data.</text>
</comment>
<sequence length="649" mass="72601">MSSSRHSESLVLTFIQLQSSNSRRSFLPPSSPKAAGGGNHVDSDSHAFSICSDGFVSLNQNPRPTLIKLGKMNTKFEKVLDSGRSVVVDLKRKRSEQCTIPSKGATHVPFTLQYPPPISSIKKINKRRKLNGSINKYSSFNFPSGKRLLKYYSNFKKSGSLQRLMYHDNDEWNDFSMDIIAHVNKDLLADKPAIEVEFNGTKILLDFLHMMQLDLNTGMQQPIAWIDVSGNCFFPEIFSGYEETNGYDNEFAEGEGDKDMGNEPFGSTDINLHLEIAIHELNNESSGESNVIVEQVYAHESAAPRICDDESNDNCSKASYGDVDVKCEDSQQIDGNMIQVVGPVPGSLGSDTVKELFVKSISLAAAEVVEIHHCTSILMKSRLELFEKQVEITKKYRGDANVLYAWLPCSKESVTTILKYGIGHYTPLELKPLNSTGIHLIPANGTQISIDCLDVDENDVRHMVFCRVIMGNMELVSCGSSQFHPSSEEFDSGVDTLPNPSRYVVWDMNMTSHIYPECAISFKMTSDVEGPIFGKESMVDHPVLNTCYEGPHDQIAGKPFQARTPKSPWMPFPMLLAAISSKVPSQHMDLVKNNYALFRHKKINRDTFVKKLRTIVGDDLLKSAITSLRCKVWCVRQTPRLKRCAAKRE</sequence>
<evidence type="ECO:0000259" key="5">
    <source>
        <dbReference type="PROSITE" id="PS50918"/>
    </source>
</evidence>
<dbReference type="InterPro" id="IPR057823">
    <property type="entry name" value="WWE_RCD1"/>
</dbReference>
<dbReference type="PANTHER" id="PTHR32263">
    <property type="entry name" value="INACTIVE POLY [ADP-RIBOSE] POLYMERASE SRO4-RELATED"/>
    <property type="match status" value="1"/>
</dbReference>
<protein>
    <recommendedName>
        <fullName evidence="10">Inactive poly [ADP-ribose] polymerase RCD1-like</fullName>
    </recommendedName>
</protein>
<dbReference type="SUPFAM" id="SSF117839">
    <property type="entry name" value="WWE domain"/>
    <property type="match status" value="1"/>
</dbReference>
<dbReference type="Proteomes" id="UP000298416">
    <property type="component" value="Unassembled WGS sequence"/>
</dbReference>
<evidence type="ECO:0000313" key="9">
    <source>
        <dbReference type="Proteomes" id="UP000298416"/>
    </source>
</evidence>
<proteinExistence type="predicted"/>
<dbReference type="PROSITE" id="PS51879">
    <property type="entry name" value="RST"/>
    <property type="match status" value="1"/>
</dbReference>
<keyword evidence="2" id="KW-0217">Developmental protein</keyword>
<dbReference type="InterPro" id="IPR044964">
    <property type="entry name" value="RCD1/SRO1-5"/>
</dbReference>
<organism evidence="8">
    <name type="scientific">Salvia splendens</name>
    <name type="common">Scarlet sage</name>
    <dbReference type="NCBI Taxonomy" id="180675"/>
    <lineage>
        <taxon>Eukaryota</taxon>
        <taxon>Viridiplantae</taxon>
        <taxon>Streptophyta</taxon>
        <taxon>Embryophyta</taxon>
        <taxon>Tracheophyta</taxon>
        <taxon>Spermatophyta</taxon>
        <taxon>Magnoliopsida</taxon>
        <taxon>eudicotyledons</taxon>
        <taxon>Gunneridae</taxon>
        <taxon>Pentapetalae</taxon>
        <taxon>asterids</taxon>
        <taxon>lamiids</taxon>
        <taxon>Lamiales</taxon>
        <taxon>Lamiaceae</taxon>
        <taxon>Nepetoideae</taxon>
        <taxon>Mentheae</taxon>
        <taxon>Salviinae</taxon>
        <taxon>Salvia</taxon>
        <taxon>Salvia subgen. Calosphace</taxon>
        <taxon>core Calosphace</taxon>
    </lineage>
</organism>
<dbReference type="Pfam" id="PF23467">
    <property type="entry name" value="WWE_5"/>
    <property type="match status" value="1"/>
</dbReference>
<reference evidence="8" key="2">
    <citation type="submission" date="2020-08" db="EMBL/GenBank/DDBJ databases">
        <title>Plant Genome Project.</title>
        <authorList>
            <person name="Zhang R.-G."/>
        </authorList>
    </citation>
    <scope>NUCLEOTIDE SEQUENCE</scope>
    <source>
        <strain evidence="8">Huo1</strain>
        <tissue evidence="8">Leaf</tissue>
    </source>
</reference>
<dbReference type="PROSITE" id="PS50918">
    <property type="entry name" value="WWE"/>
    <property type="match status" value="1"/>
</dbReference>
<reference evidence="8" key="1">
    <citation type="submission" date="2018-01" db="EMBL/GenBank/DDBJ databases">
        <authorList>
            <person name="Mao J.F."/>
        </authorList>
    </citation>
    <scope>NUCLEOTIDE SEQUENCE</scope>
    <source>
        <strain evidence="8">Huo1</strain>
        <tissue evidence="8">Leaf</tissue>
    </source>
</reference>
<gene>
    <name evidence="8" type="ORF">SASPL_112674</name>
</gene>
<evidence type="ECO:0000256" key="3">
    <source>
        <dbReference type="ARBA" id="ARBA00023016"/>
    </source>
</evidence>
<name>A0A8X8Y9I2_SALSN</name>
<accession>A0A8X8Y9I2</accession>
<feature type="domain" description="PARP catalytic" evidence="6">
    <location>
        <begin position="326"/>
        <end position="544"/>
    </location>
</feature>
<dbReference type="EMBL" id="PNBA02000004">
    <property type="protein sequence ID" value="KAG6428423.1"/>
    <property type="molecule type" value="Genomic_DNA"/>
</dbReference>
<dbReference type="InterPro" id="IPR037197">
    <property type="entry name" value="WWE_dom_sf"/>
</dbReference>
<evidence type="ECO:0000313" key="8">
    <source>
        <dbReference type="EMBL" id="KAG6428423.1"/>
    </source>
</evidence>
<evidence type="ECO:0000256" key="4">
    <source>
        <dbReference type="ARBA" id="ARBA00023242"/>
    </source>
</evidence>
<feature type="domain" description="WWE" evidence="5">
    <location>
        <begin position="150"/>
        <end position="225"/>
    </location>
</feature>
<dbReference type="GO" id="GO:0005634">
    <property type="term" value="C:nucleus"/>
    <property type="evidence" value="ECO:0007669"/>
    <property type="project" value="UniProtKB-SubCell"/>
</dbReference>
<dbReference type="AlphaFoldDB" id="A0A8X8Y9I2"/>
<dbReference type="InterPro" id="IPR022003">
    <property type="entry name" value="RST"/>
</dbReference>
<feature type="domain" description="RST" evidence="7">
    <location>
        <begin position="563"/>
        <end position="634"/>
    </location>
</feature>
<evidence type="ECO:0000256" key="1">
    <source>
        <dbReference type="ARBA" id="ARBA00004123"/>
    </source>
</evidence>
<keyword evidence="3" id="KW-0346">Stress response</keyword>
<dbReference type="InterPro" id="IPR004170">
    <property type="entry name" value="WWE_dom"/>
</dbReference>
<evidence type="ECO:0000259" key="6">
    <source>
        <dbReference type="PROSITE" id="PS51059"/>
    </source>
</evidence>
<dbReference type="SUPFAM" id="SSF56399">
    <property type="entry name" value="ADP-ribosylation"/>
    <property type="match status" value="1"/>
</dbReference>
<keyword evidence="9" id="KW-1185">Reference proteome</keyword>
<keyword evidence="4" id="KW-0539">Nucleus</keyword>
<dbReference type="InterPro" id="IPR012317">
    <property type="entry name" value="Poly(ADP-ribose)pol_cat_dom"/>
</dbReference>
<evidence type="ECO:0000259" key="7">
    <source>
        <dbReference type="PROSITE" id="PS51879"/>
    </source>
</evidence>
<comment type="subcellular location">
    <subcellularLocation>
        <location evidence="1">Nucleus</location>
    </subcellularLocation>
</comment>
<dbReference type="Pfam" id="PF12174">
    <property type="entry name" value="RST"/>
    <property type="match status" value="1"/>
</dbReference>